<dbReference type="GO" id="GO:0005737">
    <property type="term" value="C:cytoplasm"/>
    <property type="evidence" value="ECO:0007669"/>
    <property type="project" value="TreeGrafter"/>
</dbReference>
<feature type="domain" description="GH3 C-terminal" evidence="2">
    <location>
        <begin position="433"/>
        <end position="547"/>
    </location>
</feature>
<dbReference type="Gene3D" id="3.40.50.12780">
    <property type="entry name" value="N-terminal domain of ligase-like"/>
    <property type="match status" value="1"/>
</dbReference>
<dbReference type="Pfam" id="PF23572">
    <property type="entry name" value="GH3_C"/>
    <property type="match status" value="1"/>
</dbReference>
<dbReference type="PANTHER" id="PTHR31901">
    <property type="entry name" value="GH3 DOMAIN-CONTAINING PROTEIN"/>
    <property type="match status" value="1"/>
</dbReference>
<dbReference type="GO" id="GO:0016881">
    <property type="term" value="F:acid-amino acid ligase activity"/>
    <property type="evidence" value="ECO:0007669"/>
    <property type="project" value="TreeGrafter"/>
</dbReference>
<dbReference type="InterPro" id="IPR055377">
    <property type="entry name" value="GH3_M"/>
</dbReference>
<dbReference type="EMBL" id="LMTZ01000103">
    <property type="protein sequence ID" value="KST65850.1"/>
    <property type="molecule type" value="Genomic_DNA"/>
</dbReference>
<dbReference type="InterPro" id="IPR042099">
    <property type="entry name" value="ANL_N_sf"/>
</dbReference>
<dbReference type="Proteomes" id="UP000053372">
    <property type="component" value="Unassembled WGS sequence"/>
</dbReference>
<evidence type="ECO:0000313" key="4">
    <source>
        <dbReference type="Proteomes" id="UP000053372"/>
    </source>
</evidence>
<dbReference type="PANTHER" id="PTHR31901:SF9">
    <property type="entry name" value="GH3 DOMAIN-CONTAINING PROTEIN"/>
    <property type="match status" value="1"/>
</dbReference>
<protein>
    <submittedName>
        <fullName evidence="3">GH3 auxin-responsive promoter</fullName>
    </submittedName>
</protein>
<evidence type="ECO:0000313" key="3">
    <source>
        <dbReference type="EMBL" id="KST65850.1"/>
    </source>
</evidence>
<dbReference type="InterPro" id="IPR004993">
    <property type="entry name" value="GH3"/>
</dbReference>
<dbReference type="RefSeq" id="WP_027842863.1">
    <property type="nucleotide sequence ID" value="NZ_LMTZ01000103.1"/>
</dbReference>
<evidence type="ECO:0000259" key="1">
    <source>
        <dbReference type="Pfam" id="PF23571"/>
    </source>
</evidence>
<reference evidence="3 4" key="1">
    <citation type="journal article" date="2015" name="Genome Announc.">
        <title>Draft Genome of the Euendolithic (true boring) Cyanobacterium Mastigocoleus testarum strain BC008.</title>
        <authorList>
            <person name="Guida B.S."/>
            <person name="Garcia-Pichel F."/>
        </authorList>
    </citation>
    <scope>NUCLEOTIDE SEQUENCE [LARGE SCALE GENOMIC DNA]</scope>
    <source>
        <strain evidence="3 4">BC008</strain>
    </source>
</reference>
<keyword evidence="4" id="KW-1185">Reference proteome</keyword>
<proteinExistence type="predicted"/>
<gene>
    <name evidence="3" type="ORF">BC008_22990</name>
</gene>
<evidence type="ECO:0000259" key="2">
    <source>
        <dbReference type="Pfam" id="PF23572"/>
    </source>
</evidence>
<accession>A0A0V7ZN30</accession>
<dbReference type="InterPro" id="IPR055378">
    <property type="entry name" value="GH3_C"/>
</dbReference>
<dbReference type="Pfam" id="PF23571">
    <property type="entry name" value="GH3_M"/>
    <property type="match status" value="1"/>
</dbReference>
<dbReference type="AlphaFoldDB" id="A0A0V7ZN30"/>
<organism evidence="3 4">
    <name type="scientific">Mastigocoleus testarum BC008</name>
    <dbReference type="NCBI Taxonomy" id="371196"/>
    <lineage>
        <taxon>Bacteria</taxon>
        <taxon>Bacillati</taxon>
        <taxon>Cyanobacteriota</taxon>
        <taxon>Cyanophyceae</taxon>
        <taxon>Nostocales</taxon>
        <taxon>Hapalosiphonaceae</taxon>
        <taxon>Mastigocoleus</taxon>
    </lineage>
</organism>
<dbReference type="Pfam" id="PF03321">
    <property type="entry name" value="GH3"/>
    <property type="match status" value="1"/>
</dbReference>
<feature type="domain" description="GH3 middle" evidence="1">
    <location>
        <begin position="346"/>
        <end position="417"/>
    </location>
</feature>
<comment type="caution">
    <text evidence="3">The sequence shown here is derived from an EMBL/GenBank/DDBJ whole genome shotgun (WGS) entry which is preliminary data.</text>
</comment>
<dbReference type="OrthoDB" id="614636at2"/>
<sequence>MTNLFLSIITAVTKVTKANFVTKTRQVEAVQEEFLLSLLKAYQNTEFAKKYKLQEIKNVEQFRNLIPILAYSSYEPFVERITKGENNILTPDPVVHLNRSSGSTGKQKLIPVTKRSRQILNRINQVATGFSAEAIHKRGNSMGEMLMTTSTLISGRTSSGIPYGTSSSGVLHLNLFTKCIYKQLFAQPPEALEVLDPVSRNYICLLFALQNPNLKIIGATFPVLALQLANDLELYSQELIHNLKNGELAPWLKIKPELRHTIEKQFFPNSKRATQLQEILRSEGKLTPLLAWQNLAVVATARGGTSDFYFEKFPAYFGDTPIFGGIYASSEATFGACYDLNTDGAILAIDSGFFEFIPQEEWDAEQPKTLLATEVKAGGYYRILVTNYNGLYRYDIGDVVEVVGFYEQAPIIVFRHRVGGLLSATSEKTSEFHVIQAVKKIQEEFNSPLENFCVTLSENEFPPRYLLNVELPSGSSIPSPEEFLAKFDSALQQLNVSYEEKRQHEVLPSPSLRILASGSFSTVRQRLLDKGIPESHLKFPHISEDRQLLAGLAIEREVKLSGKH</sequence>
<name>A0A0V7ZN30_9CYAN</name>